<sequence>MNPLAADLPPAIRRTLHSNERQLYKAADILTCGPNYHFGRHIDPAVVPARSRCLPDSMTLAKLRWEFIKWVLADLPGFAGMGQMREIIT</sequence>
<name>A0AAV4RHL2_9ARAC</name>
<organism evidence="1 2">
    <name type="scientific">Caerostris darwini</name>
    <dbReference type="NCBI Taxonomy" id="1538125"/>
    <lineage>
        <taxon>Eukaryota</taxon>
        <taxon>Metazoa</taxon>
        <taxon>Ecdysozoa</taxon>
        <taxon>Arthropoda</taxon>
        <taxon>Chelicerata</taxon>
        <taxon>Arachnida</taxon>
        <taxon>Araneae</taxon>
        <taxon>Araneomorphae</taxon>
        <taxon>Entelegynae</taxon>
        <taxon>Araneoidea</taxon>
        <taxon>Araneidae</taxon>
        <taxon>Caerostris</taxon>
    </lineage>
</organism>
<dbReference type="AlphaFoldDB" id="A0AAV4RHL2"/>
<dbReference type="EMBL" id="BPLQ01006157">
    <property type="protein sequence ID" value="GIY20401.1"/>
    <property type="molecule type" value="Genomic_DNA"/>
</dbReference>
<keyword evidence="2" id="KW-1185">Reference proteome</keyword>
<evidence type="ECO:0000313" key="2">
    <source>
        <dbReference type="Proteomes" id="UP001054837"/>
    </source>
</evidence>
<proteinExistence type="predicted"/>
<reference evidence="1 2" key="1">
    <citation type="submission" date="2021-06" db="EMBL/GenBank/DDBJ databases">
        <title>Caerostris darwini draft genome.</title>
        <authorList>
            <person name="Kono N."/>
            <person name="Arakawa K."/>
        </authorList>
    </citation>
    <scope>NUCLEOTIDE SEQUENCE [LARGE SCALE GENOMIC DNA]</scope>
</reference>
<evidence type="ECO:0000313" key="1">
    <source>
        <dbReference type="EMBL" id="GIY20401.1"/>
    </source>
</evidence>
<protein>
    <submittedName>
        <fullName evidence="1">Uncharacterized protein</fullName>
    </submittedName>
</protein>
<dbReference type="Proteomes" id="UP001054837">
    <property type="component" value="Unassembled WGS sequence"/>
</dbReference>
<accession>A0AAV4RHL2</accession>
<comment type="caution">
    <text evidence="1">The sequence shown here is derived from an EMBL/GenBank/DDBJ whole genome shotgun (WGS) entry which is preliminary data.</text>
</comment>
<gene>
    <name evidence="1" type="ORF">CDAR_285411</name>
</gene>